<name>A0ABS8VXU3_DATST</name>
<comment type="caution">
    <text evidence="2">The sequence shown here is derived from an EMBL/GenBank/DDBJ whole genome shotgun (WGS) entry which is preliminary data.</text>
</comment>
<keyword evidence="3" id="KW-1185">Reference proteome</keyword>
<gene>
    <name evidence="2" type="ORF">HAX54_038742</name>
</gene>
<evidence type="ECO:0000313" key="2">
    <source>
        <dbReference type="EMBL" id="MCE2054882.1"/>
    </source>
</evidence>
<reference evidence="2 3" key="1">
    <citation type="journal article" date="2021" name="BMC Genomics">
        <title>Datura genome reveals duplications of psychoactive alkaloid biosynthetic genes and high mutation rate following tissue culture.</title>
        <authorList>
            <person name="Rajewski A."/>
            <person name="Carter-House D."/>
            <person name="Stajich J."/>
            <person name="Litt A."/>
        </authorList>
    </citation>
    <scope>NUCLEOTIDE SEQUENCE [LARGE SCALE GENOMIC DNA]</scope>
    <source>
        <strain evidence="2">AR-01</strain>
    </source>
</reference>
<dbReference type="Proteomes" id="UP000823775">
    <property type="component" value="Unassembled WGS sequence"/>
</dbReference>
<feature type="non-terminal residue" evidence="2">
    <location>
        <position position="65"/>
    </location>
</feature>
<evidence type="ECO:0000313" key="3">
    <source>
        <dbReference type="Proteomes" id="UP000823775"/>
    </source>
</evidence>
<protein>
    <submittedName>
        <fullName evidence="2">Uncharacterized protein</fullName>
    </submittedName>
</protein>
<proteinExistence type="predicted"/>
<organism evidence="2 3">
    <name type="scientific">Datura stramonium</name>
    <name type="common">Jimsonweed</name>
    <name type="synonym">Common thornapple</name>
    <dbReference type="NCBI Taxonomy" id="4076"/>
    <lineage>
        <taxon>Eukaryota</taxon>
        <taxon>Viridiplantae</taxon>
        <taxon>Streptophyta</taxon>
        <taxon>Embryophyta</taxon>
        <taxon>Tracheophyta</taxon>
        <taxon>Spermatophyta</taxon>
        <taxon>Magnoliopsida</taxon>
        <taxon>eudicotyledons</taxon>
        <taxon>Gunneridae</taxon>
        <taxon>Pentapetalae</taxon>
        <taxon>asterids</taxon>
        <taxon>lamiids</taxon>
        <taxon>Solanales</taxon>
        <taxon>Solanaceae</taxon>
        <taxon>Solanoideae</taxon>
        <taxon>Datureae</taxon>
        <taxon>Datura</taxon>
    </lineage>
</organism>
<accession>A0ABS8VXU3</accession>
<dbReference type="EMBL" id="JACEIK010005306">
    <property type="protein sequence ID" value="MCE2054882.1"/>
    <property type="molecule type" value="Genomic_DNA"/>
</dbReference>
<evidence type="ECO:0000256" key="1">
    <source>
        <dbReference type="SAM" id="MobiDB-lite"/>
    </source>
</evidence>
<sequence length="65" mass="6977">MTFGNSPVGPAKRRSKASFEGSQIGTGDSPPCHGFTPGQFSLLFHIVEALARHQWFADSLCDSPV</sequence>
<feature type="region of interest" description="Disordered" evidence="1">
    <location>
        <begin position="1"/>
        <end position="32"/>
    </location>
</feature>